<accession>A0A7X2V615</accession>
<comment type="caution">
    <text evidence="1">The sequence shown here is derived from an EMBL/GenBank/DDBJ whole genome shotgun (WGS) entry which is preliminary data.</text>
</comment>
<evidence type="ECO:0008006" key="3">
    <source>
        <dbReference type="Google" id="ProtNLM"/>
    </source>
</evidence>
<dbReference type="RefSeq" id="WP_155113138.1">
    <property type="nucleotide sequence ID" value="NZ_WMIB01000016.1"/>
</dbReference>
<dbReference type="EMBL" id="WMIB01000016">
    <property type="protein sequence ID" value="MTH54628.1"/>
    <property type="molecule type" value="Genomic_DNA"/>
</dbReference>
<dbReference type="Proteomes" id="UP000434639">
    <property type="component" value="Unassembled WGS sequence"/>
</dbReference>
<keyword evidence="2" id="KW-1185">Reference proteome</keyword>
<proteinExistence type="predicted"/>
<evidence type="ECO:0000313" key="1">
    <source>
        <dbReference type="EMBL" id="MTH54628.1"/>
    </source>
</evidence>
<reference evidence="1 2" key="1">
    <citation type="journal article" date="2017" name="Int. J. Syst. Evol. Microbiol.">
        <title>Bacillus mangrovi sp. nov., isolated from a sediment sample from a mangrove forest.</title>
        <authorList>
            <person name="Gupta V."/>
            <person name="Singh P.K."/>
            <person name="Korpole S."/>
            <person name="Tanuku N.R.S."/>
            <person name="Pinnaka A.K."/>
        </authorList>
    </citation>
    <scope>NUCLEOTIDE SEQUENCE [LARGE SCALE GENOMIC DNA]</scope>
    <source>
        <strain evidence="1 2">KCTC 33872</strain>
    </source>
</reference>
<dbReference type="AlphaFoldDB" id="A0A7X2V615"/>
<organism evidence="1 2">
    <name type="scientific">Metabacillus mangrovi</name>
    <dbReference type="NCBI Taxonomy" id="1491830"/>
    <lineage>
        <taxon>Bacteria</taxon>
        <taxon>Bacillati</taxon>
        <taxon>Bacillota</taxon>
        <taxon>Bacilli</taxon>
        <taxon>Bacillales</taxon>
        <taxon>Bacillaceae</taxon>
        <taxon>Metabacillus</taxon>
    </lineage>
</organism>
<name>A0A7X2V615_9BACI</name>
<protein>
    <recommendedName>
        <fullName evidence="3">HPr domain-containing protein</fullName>
    </recommendedName>
</protein>
<sequence>MEKATYFIGSSLSMEQAIELNQLAKSLNMDIHINADEGSKVDVSKLPSLVAFLLTLTGDQELQIVCDKENYDKVSEKLGTLFSPSDVNLAPQLH</sequence>
<dbReference type="OrthoDB" id="2881824at2"/>
<gene>
    <name evidence="1" type="ORF">GKZ89_14585</name>
</gene>
<evidence type="ECO:0000313" key="2">
    <source>
        <dbReference type="Proteomes" id="UP000434639"/>
    </source>
</evidence>